<name>A0A292IHC8_9MOLU</name>
<sequence>MNNHLKNLVVYQIYPLTFHDSNNDGIGDLNGITTKISYFKNLGINAIWLCPIFESPMKDNGYDVSNYRKINAIYGTEKDFDNLVKTCKKSGIRVILDIVPNHTSDQHEWFKKFLNNDEKFQNYYVSLEKKPTNTVSVFGTKSVSLLKNNHWLLHTFGEQQIDVNWNNPELRKEFIDITNYWIKKGIGGFRFDVIDLIGKKIDRNNNPVIDMNKTHRYVQEWAKKSWLNNDIVTVGESWNRDCKQINLYSDPNRNELSMLFTFVHMTTNWTKSKWELSDFNLVKFKKIIQKQQKITFKKGMPTLFLSNHDFPRQVSFFGSHVYLKQSAITLAITMHFLRGVPFIFNGEEIGMTNYPFDKLSDFRDLETINTSDLFKDKEKFLEAAKLISRDNARTTMQWNADLNGGFSQKKHLSLLTNPNYQQINVDNQIKEKKSIWHWYQKLIAFRTTKNNLQNLLFFGETKFRFLKHPNIFAYERIYRKQRIMALANWSDNLVKLKLPKFKKIIINTNEEKLTNFLKPWQTVVIQL</sequence>
<dbReference type="SUPFAM" id="SSF51445">
    <property type="entry name" value="(Trans)glycosidases"/>
    <property type="match status" value="1"/>
</dbReference>
<dbReference type="InterPro" id="IPR045857">
    <property type="entry name" value="O16G_dom_2"/>
</dbReference>
<dbReference type="SMART" id="SM00642">
    <property type="entry name" value="Aamy"/>
    <property type="match status" value="1"/>
</dbReference>
<feature type="domain" description="Glycosyl hydrolase family 13 catalytic" evidence="2">
    <location>
        <begin position="12"/>
        <end position="393"/>
    </location>
</feature>
<dbReference type="Pfam" id="PF00128">
    <property type="entry name" value="Alpha-amylase"/>
    <property type="match status" value="1"/>
</dbReference>
<comment type="similarity">
    <text evidence="1">Belongs to the glycosyl hydrolase 13 family.</text>
</comment>
<dbReference type="GO" id="GO:0004556">
    <property type="term" value="F:alpha-amylase activity"/>
    <property type="evidence" value="ECO:0007669"/>
    <property type="project" value="TreeGrafter"/>
</dbReference>
<proteinExistence type="inferred from homology"/>
<dbReference type="AlphaFoldDB" id="A0A292IHC8"/>
<keyword evidence="4" id="KW-1185">Reference proteome</keyword>
<dbReference type="EMBL" id="HG937516">
    <property type="protein sequence ID" value="CDN40349.1"/>
    <property type="molecule type" value="Genomic_DNA"/>
</dbReference>
<evidence type="ECO:0000256" key="1">
    <source>
        <dbReference type="ARBA" id="ARBA00008061"/>
    </source>
</evidence>
<dbReference type="RefSeq" id="WP_343251693.1">
    <property type="nucleotide sequence ID" value="NZ_HG937516.1"/>
</dbReference>
<dbReference type="Gene3D" id="3.20.20.80">
    <property type="entry name" value="Glycosidases"/>
    <property type="match status" value="1"/>
</dbReference>
<dbReference type="Gene3D" id="3.90.400.10">
    <property type="entry name" value="Oligo-1,6-glucosidase, Domain 2"/>
    <property type="match status" value="1"/>
</dbReference>
<evidence type="ECO:0000259" key="2">
    <source>
        <dbReference type="SMART" id="SM00642"/>
    </source>
</evidence>
<dbReference type="GO" id="GO:0009313">
    <property type="term" value="P:oligosaccharide catabolic process"/>
    <property type="evidence" value="ECO:0007669"/>
    <property type="project" value="TreeGrafter"/>
</dbReference>
<dbReference type="InterPro" id="IPR017853">
    <property type="entry name" value="GH"/>
</dbReference>
<dbReference type="PANTHER" id="PTHR10357">
    <property type="entry name" value="ALPHA-AMYLASE FAMILY MEMBER"/>
    <property type="match status" value="1"/>
</dbReference>
<gene>
    <name evidence="3" type="ORF">MAMA39_02260</name>
</gene>
<dbReference type="PANTHER" id="PTHR10357:SF179">
    <property type="entry name" value="NEUTRAL AND BASIC AMINO ACID TRANSPORT PROTEIN RBAT"/>
    <property type="match status" value="1"/>
</dbReference>
<dbReference type="KEGG" id="mamp:MAMA39_02260"/>
<dbReference type="Proteomes" id="UP000261764">
    <property type="component" value="Chromosome I"/>
</dbReference>
<reference evidence="3 4" key="1">
    <citation type="journal article" date="2015" name="Clin. Infect. Dis.">
        <title>Genomic Investigations unmask Mycoplasma amphoriforme, a new respiratory pathogen.</title>
        <authorList>
            <person name="Gillespie S.H."/>
            <person name="Ling C.L."/>
            <person name="Oravcova K."/>
            <person name="Pinheiro M."/>
            <person name="Wells L."/>
            <person name="Bryant J.M."/>
            <person name="McHugh T.D."/>
            <person name="Bebear C."/>
            <person name="Webster D."/>
            <person name="Harris S.R."/>
            <person name="Seth-Smith H.M."/>
            <person name="Thomson N.R."/>
        </authorList>
    </citation>
    <scope>NUCLEOTIDE SEQUENCE [LARGE SCALE GENOMIC DNA]</scope>
    <source>
        <strain evidence="3 4">A39</strain>
    </source>
</reference>
<dbReference type="InterPro" id="IPR006047">
    <property type="entry name" value="GH13_cat_dom"/>
</dbReference>
<dbReference type="SUPFAM" id="SSF51011">
    <property type="entry name" value="Glycosyl hydrolase domain"/>
    <property type="match status" value="1"/>
</dbReference>
<dbReference type="Gene3D" id="2.60.40.1180">
    <property type="entry name" value="Golgi alpha-mannosidase II"/>
    <property type="match status" value="1"/>
</dbReference>
<protein>
    <recommendedName>
        <fullName evidence="2">Glycosyl hydrolase family 13 catalytic domain-containing protein</fullName>
    </recommendedName>
</protein>
<organism evidence="3 4">
    <name type="scientific">Mycoplasma amphoriforme A39</name>
    <dbReference type="NCBI Taxonomy" id="572419"/>
    <lineage>
        <taxon>Bacteria</taxon>
        <taxon>Bacillati</taxon>
        <taxon>Mycoplasmatota</taxon>
        <taxon>Mollicutes</taxon>
        <taxon>Mycoplasmataceae</taxon>
        <taxon>Mycoplasma</taxon>
    </lineage>
</organism>
<evidence type="ECO:0000313" key="3">
    <source>
        <dbReference type="EMBL" id="CDN40349.1"/>
    </source>
</evidence>
<dbReference type="InterPro" id="IPR013780">
    <property type="entry name" value="Glyco_hydro_b"/>
</dbReference>
<accession>A0A292IHC8</accession>
<evidence type="ECO:0000313" key="4">
    <source>
        <dbReference type="Proteomes" id="UP000261764"/>
    </source>
</evidence>